<evidence type="ECO:0000313" key="2">
    <source>
        <dbReference type="EMBL" id="PTH79424.1"/>
    </source>
</evidence>
<dbReference type="Pfam" id="PF02120">
    <property type="entry name" value="Flg_hook"/>
    <property type="match status" value="1"/>
</dbReference>
<protein>
    <submittedName>
        <fullName evidence="2">Flagellar hook-length control protein FliK</fullName>
    </submittedName>
</protein>
<evidence type="ECO:0000313" key="3">
    <source>
        <dbReference type="Proteomes" id="UP000241986"/>
    </source>
</evidence>
<gene>
    <name evidence="2" type="ORF">DAA48_19135</name>
</gene>
<dbReference type="Gene3D" id="3.30.750.140">
    <property type="match status" value="1"/>
</dbReference>
<dbReference type="InterPro" id="IPR038610">
    <property type="entry name" value="FliK-like_C_sf"/>
</dbReference>
<dbReference type="InterPro" id="IPR052563">
    <property type="entry name" value="FliK"/>
</dbReference>
<dbReference type="EMBL" id="PZKL01000041">
    <property type="protein sequence ID" value="PTH79424.1"/>
    <property type="molecule type" value="Genomic_DNA"/>
</dbReference>
<keyword evidence="2" id="KW-0966">Cell projection</keyword>
<proteinExistence type="predicted"/>
<keyword evidence="2" id="KW-0282">Flagellum</keyword>
<accession>A0A2T4MXW8</accession>
<comment type="caution">
    <text evidence="2">The sequence shown here is derived from an EMBL/GenBank/DDBJ whole genome shotgun (WGS) entry which is preliminary data.</text>
</comment>
<dbReference type="InterPro" id="IPR021136">
    <property type="entry name" value="Flagellar_hook_control-like_C"/>
</dbReference>
<organism evidence="2 3">
    <name type="scientific">Aeromonas veronii</name>
    <dbReference type="NCBI Taxonomy" id="654"/>
    <lineage>
        <taxon>Bacteria</taxon>
        <taxon>Pseudomonadati</taxon>
        <taxon>Pseudomonadota</taxon>
        <taxon>Gammaproteobacteria</taxon>
        <taxon>Aeromonadales</taxon>
        <taxon>Aeromonadaceae</taxon>
        <taxon>Aeromonas</taxon>
    </lineage>
</organism>
<reference evidence="2 3" key="1">
    <citation type="submission" date="2018-03" db="EMBL/GenBank/DDBJ databases">
        <title>Aeromonas veronii whole genome sequencing and analysis.</title>
        <authorList>
            <person name="Xie H."/>
            <person name="Liu T."/>
            <person name="Wang K."/>
        </authorList>
    </citation>
    <scope>NUCLEOTIDE SEQUENCE [LARGE SCALE GENOMIC DNA]</scope>
    <source>
        <strain evidence="2 3">XH.VA.1</strain>
    </source>
</reference>
<dbReference type="Proteomes" id="UP000241986">
    <property type="component" value="Unassembled WGS sequence"/>
</dbReference>
<keyword evidence="2" id="KW-0969">Cilium</keyword>
<evidence type="ECO:0000259" key="1">
    <source>
        <dbReference type="Pfam" id="PF02120"/>
    </source>
</evidence>
<feature type="domain" description="Flagellar hook-length control protein-like C-terminal" evidence="1">
    <location>
        <begin position="253"/>
        <end position="336"/>
    </location>
</feature>
<name>A0A2T4MXW8_AERVE</name>
<dbReference type="AlphaFoldDB" id="A0A2T4MXW8"/>
<dbReference type="RefSeq" id="WP_107684333.1">
    <property type="nucleotide sequence ID" value="NZ_PZKL01000041.1"/>
</dbReference>
<dbReference type="PANTHER" id="PTHR37533">
    <property type="entry name" value="FLAGELLAR HOOK-LENGTH CONTROL PROTEIN"/>
    <property type="match status" value="1"/>
</dbReference>
<dbReference type="CDD" id="cd17470">
    <property type="entry name" value="T3SS_Flik_C"/>
    <property type="match status" value="1"/>
</dbReference>
<dbReference type="PANTHER" id="PTHR37533:SF2">
    <property type="entry name" value="FLAGELLAR HOOK-LENGTH CONTROL PROTEIN"/>
    <property type="match status" value="1"/>
</dbReference>
<sequence>MGLIQFSGFDAAYSPDVTALNRLSGQAGSEGELYQPLDEAVDPLVALPLPELAASDVAVEEKESEQPRMEGDPAEQLQAFTNMPPLFVRVSEADLDGFRLSNVQARGESHSGGELVRVDREKSCQPVVDNKLPPSLRALMGSATTLPEQDVMPRRETVSAAAEQTLSTLLAKSNGQTGVLPGRFTLPIMAAGLDAGNVPDTAAIENRLPDARQLAVGQLAAVPPRPADYQWAPVRLSDNQSQWGQQLISLLQDKVELQVNQQVKQAHIRLDPPELGRLELTVKLDGDRLNVQLNVTNPAVRDAMIQSMERLRMSLAPHHAGGVEVNVGQGGEQGQQERWQQEKILAGRRQWQDDPDSQWDTVHDWLNTLV</sequence>